<feature type="compositionally biased region" description="Polar residues" evidence="1">
    <location>
        <begin position="45"/>
        <end position="56"/>
    </location>
</feature>
<keyword evidence="2" id="KW-1133">Transmembrane helix</keyword>
<evidence type="ECO:0000313" key="4">
    <source>
        <dbReference type="Proteomes" id="UP000594263"/>
    </source>
</evidence>
<evidence type="ECO:0000256" key="1">
    <source>
        <dbReference type="SAM" id="MobiDB-lite"/>
    </source>
</evidence>
<dbReference type="Gramene" id="Kaladp0057s0096.1.v1.1">
    <property type="protein sequence ID" value="Kaladp0057s0096.1.v1.1.CDS.1"/>
    <property type="gene ID" value="Kaladp0057s0096.v1.1"/>
</dbReference>
<feature type="transmembrane region" description="Helical" evidence="2">
    <location>
        <begin position="111"/>
        <end position="135"/>
    </location>
</feature>
<dbReference type="EnsemblPlants" id="Kaladp0057s0096.1.v1.1">
    <property type="protein sequence ID" value="Kaladp0057s0096.1.v1.1.CDS.1"/>
    <property type="gene ID" value="Kaladp0057s0096.v1.1"/>
</dbReference>
<evidence type="ECO:0000256" key="2">
    <source>
        <dbReference type="SAM" id="Phobius"/>
    </source>
</evidence>
<dbReference type="AlphaFoldDB" id="A0A7N0U8W6"/>
<evidence type="ECO:0000313" key="3">
    <source>
        <dbReference type="EnsemblPlants" id="Kaladp0057s0096.1.v1.1.CDS.1"/>
    </source>
</evidence>
<keyword evidence="2" id="KW-0812">Transmembrane</keyword>
<protein>
    <submittedName>
        <fullName evidence="3">Uncharacterized protein</fullName>
    </submittedName>
</protein>
<dbReference type="Proteomes" id="UP000594263">
    <property type="component" value="Unplaced"/>
</dbReference>
<keyword evidence="4" id="KW-1185">Reference proteome</keyword>
<organism evidence="3 4">
    <name type="scientific">Kalanchoe fedtschenkoi</name>
    <name type="common">Lavender scallops</name>
    <name type="synonym">South American air plant</name>
    <dbReference type="NCBI Taxonomy" id="63787"/>
    <lineage>
        <taxon>Eukaryota</taxon>
        <taxon>Viridiplantae</taxon>
        <taxon>Streptophyta</taxon>
        <taxon>Embryophyta</taxon>
        <taxon>Tracheophyta</taxon>
        <taxon>Spermatophyta</taxon>
        <taxon>Magnoliopsida</taxon>
        <taxon>eudicotyledons</taxon>
        <taxon>Gunneridae</taxon>
        <taxon>Pentapetalae</taxon>
        <taxon>Saxifragales</taxon>
        <taxon>Crassulaceae</taxon>
        <taxon>Kalanchoe</taxon>
    </lineage>
</organism>
<proteinExistence type="predicted"/>
<sequence>MYCCLTTWDLHILKLIGCFKILRRHLFSLHNPNQLPQLSSASDFSTNLHRQDTSPPSSMPPRAPTRRPNRHQCQHPLLIPLQKSDQTYTPNAASLAAELISLKPNPMSRKLLFLGLLLFQICRFSVGLMRGWVFLIG</sequence>
<reference evidence="3" key="1">
    <citation type="submission" date="2021-01" db="UniProtKB">
        <authorList>
            <consortium name="EnsemblPlants"/>
        </authorList>
    </citation>
    <scope>IDENTIFICATION</scope>
</reference>
<feature type="region of interest" description="Disordered" evidence="1">
    <location>
        <begin position="45"/>
        <end position="70"/>
    </location>
</feature>
<name>A0A7N0U8W6_KALFE</name>
<accession>A0A7N0U8W6</accession>
<keyword evidence="2" id="KW-0472">Membrane</keyword>